<dbReference type="Proteomes" id="UP000824175">
    <property type="component" value="Unassembled WGS sequence"/>
</dbReference>
<dbReference type="Pfam" id="PF08282">
    <property type="entry name" value="Hydrolase_3"/>
    <property type="match status" value="1"/>
</dbReference>
<comment type="caution">
    <text evidence="1">The sequence shown here is derived from an EMBL/GenBank/DDBJ whole genome shotgun (WGS) entry which is preliminary data.</text>
</comment>
<dbReference type="Gene3D" id="3.30.1240.10">
    <property type="match status" value="1"/>
</dbReference>
<dbReference type="Gene3D" id="3.40.50.1000">
    <property type="entry name" value="HAD superfamily/HAD-like"/>
    <property type="match status" value="1"/>
</dbReference>
<dbReference type="GO" id="GO:0005829">
    <property type="term" value="C:cytosol"/>
    <property type="evidence" value="ECO:0007669"/>
    <property type="project" value="TreeGrafter"/>
</dbReference>
<dbReference type="SUPFAM" id="SSF56784">
    <property type="entry name" value="HAD-like"/>
    <property type="match status" value="1"/>
</dbReference>
<accession>A0A9D1HPH1</accession>
<dbReference type="PANTHER" id="PTHR10000">
    <property type="entry name" value="PHOSPHOSERINE PHOSPHATASE"/>
    <property type="match status" value="1"/>
</dbReference>
<dbReference type="InterPro" id="IPR036412">
    <property type="entry name" value="HAD-like_sf"/>
</dbReference>
<dbReference type="NCBIfam" id="TIGR01484">
    <property type="entry name" value="HAD-SF-IIB"/>
    <property type="match status" value="1"/>
</dbReference>
<dbReference type="InterPro" id="IPR006379">
    <property type="entry name" value="HAD-SF_hydro_IIB"/>
</dbReference>
<sequence length="254" mass="28434">MKILASDLDGTLYFGDQPDPIRPQDREAIHAFQKAGNAFGICSGRTLAGIHHALDGRDIDLDFYILVSGAALANREGQYLYQHTLSHQLIKAIIEAVDTPDVSVLFCRAEDYYRMKRPRGPDDPANIIQNVMQAPDQPYDSLHFAFAKDDPIIEVYEEKLLRCFKDQIEVHHNVNNLDIAPKGCSKGNAIASLPNYLPVRFEDIYVIGDSYNDISMLASTPNAFTFHSSPDEVKAHAKYLVNSLSEAIEIINRL</sequence>
<organism evidence="1 2">
    <name type="scientific">Candidatus Fimiplasma intestinipullorum</name>
    <dbReference type="NCBI Taxonomy" id="2840825"/>
    <lineage>
        <taxon>Bacteria</taxon>
        <taxon>Bacillati</taxon>
        <taxon>Bacillota</taxon>
        <taxon>Clostridia</taxon>
        <taxon>Eubacteriales</taxon>
        <taxon>Candidatus Fimiplasma</taxon>
    </lineage>
</organism>
<protein>
    <submittedName>
        <fullName evidence="1">HAD family phosphatase</fullName>
    </submittedName>
</protein>
<evidence type="ECO:0000313" key="1">
    <source>
        <dbReference type="EMBL" id="HIU14325.1"/>
    </source>
</evidence>
<dbReference type="PANTHER" id="PTHR10000:SF8">
    <property type="entry name" value="HAD SUPERFAMILY HYDROLASE-LIKE, TYPE 3"/>
    <property type="match status" value="1"/>
</dbReference>
<reference evidence="1" key="1">
    <citation type="submission" date="2020-10" db="EMBL/GenBank/DDBJ databases">
        <authorList>
            <person name="Gilroy R."/>
        </authorList>
    </citation>
    <scope>NUCLEOTIDE SEQUENCE</scope>
    <source>
        <strain evidence="1">CHK195-11698</strain>
    </source>
</reference>
<dbReference type="GO" id="GO:0016791">
    <property type="term" value="F:phosphatase activity"/>
    <property type="evidence" value="ECO:0007669"/>
    <property type="project" value="TreeGrafter"/>
</dbReference>
<dbReference type="GO" id="GO:0000287">
    <property type="term" value="F:magnesium ion binding"/>
    <property type="evidence" value="ECO:0007669"/>
    <property type="project" value="TreeGrafter"/>
</dbReference>
<evidence type="ECO:0000313" key="2">
    <source>
        <dbReference type="Proteomes" id="UP000824175"/>
    </source>
</evidence>
<proteinExistence type="predicted"/>
<gene>
    <name evidence="1" type="ORF">IAD15_09680</name>
</gene>
<name>A0A9D1HPH1_9FIRM</name>
<dbReference type="InterPro" id="IPR023214">
    <property type="entry name" value="HAD_sf"/>
</dbReference>
<dbReference type="AlphaFoldDB" id="A0A9D1HPH1"/>
<reference evidence="1" key="2">
    <citation type="journal article" date="2021" name="PeerJ">
        <title>Extensive microbial diversity within the chicken gut microbiome revealed by metagenomics and culture.</title>
        <authorList>
            <person name="Gilroy R."/>
            <person name="Ravi A."/>
            <person name="Getino M."/>
            <person name="Pursley I."/>
            <person name="Horton D.L."/>
            <person name="Alikhan N.F."/>
            <person name="Baker D."/>
            <person name="Gharbi K."/>
            <person name="Hall N."/>
            <person name="Watson M."/>
            <person name="Adriaenssens E.M."/>
            <person name="Foster-Nyarko E."/>
            <person name="Jarju S."/>
            <person name="Secka A."/>
            <person name="Antonio M."/>
            <person name="Oren A."/>
            <person name="Chaudhuri R.R."/>
            <person name="La Ragione R."/>
            <person name="Hildebrand F."/>
            <person name="Pallen M.J."/>
        </authorList>
    </citation>
    <scope>NUCLEOTIDE SEQUENCE</scope>
    <source>
        <strain evidence="1">CHK195-11698</strain>
    </source>
</reference>
<dbReference type="EMBL" id="DVMJ01000082">
    <property type="protein sequence ID" value="HIU14325.1"/>
    <property type="molecule type" value="Genomic_DNA"/>
</dbReference>